<dbReference type="GO" id="GO:0005525">
    <property type="term" value="F:GTP binding"/>
    <property type="evidence" value="ECO:0007669"/>
    <property type="project" value="UniProtKB-KW"/>
</dbReference>
<evidence type="ECO:0000256" key="6">
    <source>
        <dbReference type="ARBA" id="ARBA00023134"/>
    </source>
</evidence>
<feature type="binding site" evidence="10">
    <location>
        <begin position="350"/>
        <end position="353"/>
    </location>
    <ligand>
        <name>GMP</name>
        <dbReference type="ChEBI" id="CHEBI:58115"/>
    </ligand>
</feature>
<dbReference type="InterPro" id="IPR052915">
    <property type="entry name" value="RtcB-like"/>
</dbReference>
<evidence type="ECO:0000256" key="11">
    <source>
        <dbReference type="PIRSR" id="PIRSR601233-3"/>
    </source>
</evidence>
<dbReference type="Gene3D" id="3.90.1860.10">
    <property type="entry name" value="tRNA-splicing ligase RtcB"/>
    <property type="match status" value="1"/>
</dbReference>
<evidence type="ECO:0000313" key="12">
    <source>
        <dbReference type="EMBL" id="MBU3856351.1"/>
    </source>
</evidence>
<reference evidence="12" key="1">
    <citation type="journal article" date="2021" name="PeerJ">
        <title>Extensive microbial diversity within the chicken gut microbiome revealed by metagenomics and culture.</title>
        <authorList>
            <person name="Gilroy R."/>
            <person name="Ravi A."/>
            <person name="Getino M."/>
            <person name="Pursley I."/>
            <person name="Horton D.L."/>
            <person name="Alikhan N.F."/>
            <person name="Baker D."/>
            <person name="Gharbi K."/>
            <person name="Hall N."/>
            <person name="Watson M."/>
            <person name="Adriaenssens E.M."/>
            <person name="Foster-Nyarko E."/>
            <person name="Jarju S."/>
            <person name="Secka A."/>
            <person name="Antonio M."/>
            <person name="Oren A."/>
            <person name="Chaudhuri R.R."/>
            <person name="La Ragione R."/>
            <person name="Hildebrand F."/>
            <person name="Pallen M.J."/>
        </authorList>
    </citation>
    <scope>NUCLEOTIDE SEQUENCE</scope>
    <source>
        <strain evidence="12">8470</strain>
    </source>
</reference>
<keyword evidence="7 11" id="KW-0464">Manganese</keyword>
<dbReference type="PANTHER" id="PTHR43749">
    <property type="entry name" value="RNA-SPLICING LIGASE RTCB"/>
    <property type="match status" value="1"/>
</dbReference>
<keyword evidence="4 10" id="KW-0547">Nucleotide-binding</keyword>
<protein>
    <recommendedName>
        <fullName evidence="1">3'-phosphate/5'-hydroxy nucleic acid ligase</fullName>
        <ecNumber evidence="1">6.5.1.8</ecNumber>
    </recommendedName>
</protein>
<feature type="binding site" evidence="11">
    <location>
        <position position="155"/>
    </location>
    <ligand>
        <name>Mn(2+)</name>
        <dbReference type="ChEBI" id="CHEBI:29035"/>
        <label>1</label>
    </ligand>
</feature>
<feature type="binding site" evidence="10">
    <location>
        <begin position="154"/>
        <end position="158"/>
    </location>
    <ligand>
        <name>GMP</name>
        <dbReference type="ChEBI" id="CHEBI:58115"/>
    </ligand>
</feature>
<dbReference type="GO" id="GO:0170057">
    <property type="term" value="F:RNA ligase (GTP) activity"/>
    <property type="evidence" value="ECO:0007669"/>
    <property type="project" value="UniProtKB-EC"/>
</dbReference>
<dbReference type="Pfam" id="PF01139">
    <property type="entry name" value="RtcB"/>
    <property type="match status" value="1"/>
</dbReference>
<evidence type="ECO:0000256" key="5">
    <source>
        <dbReference type="ARBA" id="ARBA00022800"/>
    </source>
</evidence>
<keyword evidence="2" id="KW-0436">Ligase</keyword>
<evidence type="ECO:0000256" key="2">
    <source>
        <dbReference type="ARBA" id="ARBA00022598"/>
    </source>
</evidence>
<keyword evidence="6 10" id="KW-0342">GTP-binding</keyword>
<comment type="catalytic activity">
    <reaction evidence="8">
        <text>a 3'-end 3'-phospho-ribonucleotide-RNA + a 5'-end dephospho-ribonucleoside-RNA + GTP = a ribonucleotidyl-ribonucleotide-RNA + GMP + diphosphate</text>
        <dbReference type="Rhea" id="RHEA:68076"/>
        <dbReference type="Rhea" id="RHEA-COMP:10463"/>
        <dbReference type="Rhea" id="RHEA-COMP:13936"/>
        <dbReference type="Rhea" id="RHEA-COMP:17355"/>
        <dbReference type="ChEBI" id="CHEBI:33019"/>
        <dbReference type="ChEBI" id="CHEBI:37565"/>
        <dbReference type="ChEBI" id="CHEBI:58115"/>
        <dbReference type="ChEBI" id="CHEBI:83062"/>
        <dbReference type="ChEBI" id="CHEBI:138284"/>
        <dbReference type="ChEBI" id="CHEBI:173118"/>
        <dbReference type="EC" id="6.5.1.8"/>
    </reaction>
</comment>
<feature type="binding site" evidence="10">
    <location>
        <begin position="326"/>
        <end position="329"/>
    </location>
    <ligand>
        <name>GMP</name>
        <dbReference type="ChEBI" id="CHEBI:58115"/>
    </ligand>
</feature>
<evidence type="ECO:0000256" key="10">
    <source>
        <dbReference type="PIRSR" id="PIRSR601233-2"/>
    </source>
</evidence>
<evidence type="ECO:0000313" key="13">
    <source>
        <dbReference type="Proteomes" id="UP000784286"/>
    </source>
</evidence>
<dbReference type="EMBL" id="JAHLFJ010000071">
    <property type="protein sequence ID" value="MBU3856351.1"/>
    <property type="molecule type" value="Genomic_DNA"/>
</dbReference>
<evidence type="ECO:0000256" key="1">
    <source>
        <dbReference type="ARBA" id="ARBA00012726"/>
    </source>
</evidence>
<dbReference type="AlphaFoldDB" id="A0A948X389"/>
<accession>A0A948X389</accession>
<dbReference type="SUPFAM" id="SSF103365">
    <property type="entry name" value="Hypothetical protein PH1602"/>
    <property type="match status" value="1"/>
</dbReference>
<gene>
    <name evidence="12" type="ORF">H9928_07345</name>
</gene>
<dbReference type="GO" id="GO:0006396">
    <property type="term" value="P:RNA processing"/>
    <property type="evidence" value="ECO:0007669"/>
    <property type="project" value="InterPro"/>
</dbReference>
<feature type="active site" description="GMP-histidine intermediate" evidence="9">
    <location>
        <position position="350"/>
    </location>
</feature>
<sequence length="424" mass="47999">MKTIEGHDVKIFTDNVEPLALEQIERLLSIDVFGGCKIRVMPDVHAGAGCVIGFTGNLGDKVIPNIVGVDIGCGILVQPFECRGEVDFHALNAFIVENIPSGWEVRDKGEMILPHDYMERYQTAKELVKRLRCYRELKDCKRIYKGIGTLGGGNHYIEVDRDENGKTYLMVHTGSRNLGKQVAKIYQKTAIKNQSGWAEMMEEQKRIIEEYKVAGRKSELREVITRLHSSFKMRPPRIPEDLCYLEGESRADYLYDMRLCQEWAQINRRLIVDLLVDHLIRSGNISADRGKLVEDTFESVHNYIGDDNVIRKGAISASKGQRCVIPLNMRDGALVCIGKGNADWNHSAPHGAGRLMSRAQAFREISLDDYTKSMDGIYSETVTEKTKDESPMVYKPKEEIITNIRETVDIVNVIKPVFNFKAAE</sequence>
<dbReference type="InterPro" id="IPR036025">
    <property type="entry name" value="RtcB-like_sf"/>
</dbReference>
<feature type="binding site" evidence="11">
    <location>
        <position position="70"/>
    </location>
    <ligand>
        <name>Mn(2+)</name>
        <dbReference type="ChEBI" id="CHEBI:29035"/>
        <label>1</label>
    </ligand>
</feature>
<dbReference type="GO" id="GO:0030145">
    <property type="term" value="F:manganese ion binding"/>
    <property type="evidence" value="ECO:0007669"/>
    <property type="project" value="TreeGrafter"/>
</dbReference>
<evidence type="ECO:0000256" key="3">
    <source>
        <dbReference type="ARBA" id="ARBA00022723"/>
    </source>
</evidence>
<evidence type="ECO:0000256" key="8">
    <source>
        <dbReference type="ARBA" id="ARBA00047746"/>
    </source>
</evidence>
<dbReference type="PANTHER" id="PTHR43749:SF2">
    <property type="entry name" value="RNA-SPLICING LIGASE RTCB"/>
    <property type="match status" value="1"/>
</dbReference>
<organism evidence="12 13">
    <name type="scientific">Candidatus Phocaeicola excrementipullorum</name>
    <dbReference type="NCBI Taxonomy" id="2838731"/>
    <lineage>
        <taxon>Bacteria</taxon>
        <taxon>Pseudomonadati</taxon>
        <taxon>Bacteroidota</taxon>
        <taxon>Bacteroidia</taxon>
        <taxon>Bacteroidales</taxon>
        <taxon>Bacteroidaceae</taxon>
        <taxon>Phocaeicola</taxon>
    </lineage>
</organism>
<comment type="caution">
    <text evidence="12">The sequence shown here is derived from an EMBL/GenBank/DDBJ whole genome shotgun (WGS) entry which is preliminary data.</text>
</comment>
<evidence type="ECO:0000256" key="7">
    <source>
        <dbReference type="ARBA" id="ARBA00023211"/>
    </source>
</evidence>
<dbReference type="EC" id="6.5.1.8" evidence="1"/>
<dbReference type="GO" id="GO:0006281">
    <property type="term" value="P:DNA repair"/>
    <property type="evidence" value="ECO:0007669"/>
    <property type="project" value="TreeGrafter"/>
</dbReference>
<dbReference type="Proteomes" id="UP000784286">
    <property type="component" value="Unassembled WGS sequence"/>
</dbReference>
<dbReference type="InterPro" id="IPR001233">
    <property type="entry name" value="RtcB"/>
</dbReference>
<comment type="cofactor">
    <cofactor evidence="11">
        <name>Mn(2+)</name>
        <dbReference type="ChEBI" id="CHEBI:29035"/>
    </cofactor>
    <text evidence="11">Binds 2 manganese ions per subunit.</text>
</comment>
<reference evidence="12" key="2">
    <citation type="submission" date="2021-04" db="EMBL/GenBank/DDBJ databases">
        <authorList>
            <person name="Gilroy R."/>
        </authorList>
    </citation>
    <scope>NUCLEOTIDE SEQUENCE</scope>
    <source>
        <strain evidence="12">8470</strain>
    </source>
</reference>
<evidence type="ECO:0000256" key="9">
    <source>
        <dbReference type="PIRSR" id="PIRSR601233-1"/>
    </source>
</evidence>
<keyword evidence="5" id="KW-0692">RNA repair</keyword>
<dbReference type="GO" id="GO:0003909">
    <property type="term" value="F:DNA ligase activity"/>
    <property type="evidence" value="ECO:0007669"/>
    <property type="project" value="TreeGrafter"/>
</dbReference>
<evidence type="ECO:0000256" key="4">
    <source>
        <dbReference type="ARBA" id="ARBA00022741"/>
    </source>
</evidence>
<name>A0A948X389_9BACT</name>
<keyword evidence="3 11" id="KW-0479">Metal-binding</keyword>
<feature type="binding site" evidence="11">
    <location>
        <position position="172"/>
    </location>
    <ligand>
        <name>Mn(2+)</name>
        <dbReference type="ChEBI" id="CHEBI:29035"/>
        <label>2</label>
    </ligand>
</feature>
<dbReference type="GO" id="GO:0042245">
    <property type="term" value="P:RNA repair"/>
    <property type="evidence" value="ECO:0007669"/>
    <property type="project" value="UniProtKB-KW"/>
</dbReference>
<proteinExistence type="predicted"/>